<organism evidence="2 3">
    <name type="scientific">Striga hermonthica</name>
    <name type="common">Purple witchweed</name>
    <name type="synonym">Buchnera hermonthica</name>
    <dbReference type="NCBI Taxonomy" id="68872"/>
    <lineage>
        <taxon>Eukaryota</taxon>
        <taxon>Viridiplantae</taxon>
        <taxon>Streptophyta</taxon>
        <taxon>Embryophyta</taxon>
        <taxon>Tracheophyta</taxon>
        <taxon>Spermatophyta</taxon>
        <taxon>Magnoliopsida</taxon>
        <taxon>eudicotyledons</taxon>
        <taxon>Gunneridae</taxon>
        <taxon>Pentapetalae</taxon>
        <taxon>asterids</taxon>
        <taxon>lamiids</taxon>
        <taxon>Lamiales</taxon>
        <taxon>Orobanchaceae</taxon>
        <taxon>Buchnereae</taxon>
        <taxon>Striga</taxon>
    </lineage>
</organism>
<reference evidence="2" key="1">
    <citation type="submission" date="2019-12" db="EMBL/GenBank/DDBJ databases">
        <authorList>
            <person name="Scholes J."/>
        </authorList>
    </citation>
    <scope>NUCLEOTIDE SEQUENCE</scope>
</reference>
<proteinExistence type="predicted"/>
<feature type="region of interest" description="Disordered" evidence="1">
    <location>
        <begin position="1"/>
        <end position="38"/>
    </location>
</feature>
<feature type="region of interest" description="Disordered" evidence="1">
    <location>
        <begin position="55"/>
        <end position="118"/>
    </location>
</feature>
<dbReference type="Proteomes" id="UP001153555">
    <property type="component" value="Unassembled WGS sequence"/>
</dbReference>
<name>A0A9N7RDX3_STRHE</name>
<gene>
    <name evidence="2" type="ORF">SHERM_22671</name>
</gene>
<evidence type="ECO:0000313" key="3">
    <source>
        <dbReference type="Proteomes" id="UP001153555"/>
    </source>
</evidence>
<dbReference type="AlphaFoldDB" id="A0A9N7RDX3"/>
<sequence>MGAGDAPRSHAERREPVRQSTRGADQRGLRRRPKPGQLICPRNAVAPIVETSTRPCGVPRRLRAPGAGLRAPHLTRLETRTKESDMCASQRASKPVRRKEADRRDPPRGVQRRPTLIF</sequence>
<dbReference type="OrthoDB" id="1713821at2759"/>
<keyword evidence="3" id="KW-1185">Reference proteome</keyword>
<protein>
    <submittedName>
        <fullName evidence="2">Uncharacterized protein</fullName>
    </submittedName>
</protein>
<feature type="compositionally biased region" description="Basic and acidic residues" evidence="1">
    <location>
        <begin position="98"/>
        <end position="107"/>
    </location>
</feature>
<evidence type="ECO:0000256" key="1">
    <source>
        <dbReference type="SAM" id="MobiDB-lite"/>
    </source>
</evidence>
<evidence type="ECO:0000313" key="2">
    <source>
        <dbReference type="EMBL" id="CAA0826359.1"/>
    </source>
</evidence>
<feature type="compositionally biased region" description="Basic and acidic residues" evidence="1">
    <location>
        <begin position="7"/>
        <end position="17"/>
    </location>
</feature>
<comment type="caution">
    <text evidence="2">The sequence shown here is derived from an EMBL/GenBank/DDBJ whole genome shotgun (WGS) entry which is preliminary data.</text>
</comment>
<feature type="compositionally biased region" description="Basic and acidic residues" evidence="1">
    <location>
        <begin position="75"/>
        <end position="85"/>
    </location>
</feature>
<dbReference type="EMBL" id="CACSLK010027619">
    <property type="protein sequence ID" value="CAA0826359.1"/>
    <property type="molecule type" value="Genomic_DNA"/>
</dbReference>
<accession>A0A9N7RDX3</accession>